<sequence length="205" mass="21022">MDDTAVVKLRPSIALLLFVVGAAAGLIGDHSHVITGTTEYLAASHALPFVWSSPISFPIMVGAATVILAELRLHLPSPRTAVTFRQGVAGLAAVLGSYVVTALLHTAPEVPVTTLICAFAAITFCALGDRPAIVCGVLAALVGPAVEIAIAAAGQFRYASDSDSLFGVAPWLVPLYFAFGVVAALIGEIAAAAGRSTPQDHATHR</sequence>
<feature type="transmembrane region" description="Helical" evidence="1">
    <location>
        <begin position="134"/>
        <end position="156"/>
    </location>
</feature>
<keyword evidence="1" id="KW-0472">Membrane</keyword>
<keyword evidence="3" id="KW-1185">Reference proteome</keyword>
<reference evidence="2 3" key="1">
    <citation type="submission" date="2016-01" db="EMBL/GenBank/DDBJ databases">
        <title>The new phylogeny of the genus Mycobacterium.</title>
        <authorList>
            <person name="Tarcisio F."/>
            <person name="Conor M."/>
            <person name="Antonella G."/>
            <person name="Elisabetta G."/>
            <person name="Giulia F.S."/>
            <person name="Sara T."/>
            <person name="Anna F."/>
            <person name="Clotilde B."/>
            <person name="Roberto B."/>
            <person name="Veronica D.S."/>
            <person name="Fabio R."/>
            <person name="Monica P."/>
            <person name="Olivier J."/>
            <person name="Enrico T."/>
            <person name="Nicola S."/>
        </authorList>
    </citation>
    <scope>NUCLEOTIDE SEQUENCE [LARGE SCALE GENOMIC DNA]</scope>
    <source>
        <strain evidence="2 3">DSM 45394</strain>
    </source>
</reference>
<comment type="caution">
    <text evidence="2">The sequence shown here is derived from an EMBL/GenBank/DDBJ whole genome shotgun (WGS) entry which is preliminary data.</text>
</comment>
<dbReference type="OrthoDB" id="4761366at2"/>
<dbReference type="AlphaFoldDB" id="A0A1X1YFP3"/>
<accession>A0A1X1YFP3</accession>
<proteinExistence type="predicted"/>
<protein>
    <submittedName>
        <fullName evidence="2">Uncharacterized protein</fullName>
    </submittedName>
</protein>
<feature type="transmembrane region" description="Helical" evidence="1">
    <location>
        <begin position="48"/>
        <end position="71"/>
    </location>
</feature>
<name>A0A1X1YFP3_9MYCO</name>
<evidence type="ECO:0000313" key="2">
    <source>
        <dbReference type="EMBL" id="ORW09850.1"/>
    </source>
</evidence>
<evidence type="ECO:0000256" key="1">
    <source>
        <dbReference type="SAM" id="Phobius"/>
    </source>
</evidence>
<dbReference type="STRING" id="1108812.AWC16_15085"/>
<keyword evidence="1" id="KW-0812">Transmembrane</keyword>
<feature type="transmembrane region" description="Helical" evidence="1">
    <location>
        <begin position="110"/>
        <end position="127"/>
    </location>
</feature>
<gene>
    <name evidence="2" type="ORF">AWC16_15085</name>
</gene>
<feature type="transmembrane region" description="Helical" evidence="1">
    <location>
        <begin position="83"/>
        <end position="104"/>
    </location>
</feature>
<dbReference type="EMBL" id="LQPG01000026">
    <property type="protein sequence ID" value="ORW09850.1"/>
    <property type="molecule type" value="Genomic_DNA"/>
</dbReference>
<keyword evidence="1" id="KW-1133">Transmembrane helix</keyword>
<evidence type="ECO:0000313" key="3">
    <source>
        <dbReference type="Proteomes" id="UP000193866"/>
    </source>
</evidence>
<dbReference type="Proteomes" id="UP000193866">
    <property type="component" value="Unassembled WGS sequence"/>
</dbReference>
<feature type="transmembrane region" description="Helical" evidence="1">
    <location>
        <begin position="12"/>
        <end position="28"/>
    </location>
</feature>
<feature type="transmembrane region" description="Helical" evidence="1">
    <location>
        <begin position="168"/>
        <end position="186"/>
    </location>
</feature>
<organism evidence="2 3">
    <name type="scientific">Mycolicibacter longobardus</name>
    <dbReference type="NCBI Taxonomy" id="1108812"/>
    <lineage>
        <taxon>Bacteria</taxon>
        <taxon>Bacillati</taxon>
        <taxon>Actinomycetota</taxon>
        <taxon>Actinomycetes</taxon>
        <taxon>Mycobacteriales</taxon>
        <taxon>Mycobacteriaceae</taxon>
        <taxon>Mycolicibacter</taxon>
    </lineage>
</organism>